<organism evidence="2 3">
    <name type="scientific">Rotaria magnacalcarata</name>
    <dbReference type="NCBI Taxonomy" id="392030"/>
    <lineage>
        <taxon>Eukaryota</taxon>
        <taxon>Metazoa</taxon>
        <taxon>Spiralia</taxon>
        <taxon>Gnathifera</taxon>
        <taxon>Rotifera</taxon>
        <taxon>Eurotatoria</taxon>
        <taxon>Bdelloidea</taxon>
        <taxon>Philodinida</taxon>
        <taxon>Philodinidae</taxon>
        <taxon>Rotaria</taxon>
    </lineage>
</organism>
<protein>
    <submittedName>
        <fullName evidence="2">Uncharacterized protein</fullName>
    </submittedName>
</protein>
<proteinExistence type="predicted"/>
<accession>A0A820I9E0</accession>
<name>A0A820I9E0_9BILA</name>
<dbReference type="EMBL" id="CAJOBF010011267">
    <property type="protein sequence ID" value="CAF4303727.1"/>
    <property type="molecule type" value="Genomic_DNA"/>
</dbReference>
<dbReference type="Proteomes" id="UP000663887">
    <property type="component" value="Unassembled WGS sequence"/>
</dbReference>
<evidence type="ECO:0000313" key="3">
    <source>
        <dbReference type="Proteomes" id="UP000663842"/>
    </source>
</evidence>
<dbReference type="AlphaFoldDB" id="A0A820I9E0"/>
<sequence length="201" mass="22337">MSSSSDNDLSKSFESTPIDKAICIPPKTTSNTAVTKISSPSSSTPRLSNSFFATFLRECKTDQTKALCITCNIQFSIQNSGLEDINHHIQTKKHQDRMKSFEANPSNRIDVAYNVTTTELNKLCAVEGVMVFHTVKHSHSYISHACTINIIKKCFPDSSTAKNITCDKTKAREIACNILTPSLTSYIVNEIQNVSFFFNLL</sequence>
<dbReference type="EMBL" id="CAJNRG010004896">
    <property type="protein sequence ID" value="CAF2070463.1"/>
    <property type="molecule type" value="Genomic_DNA"/>
</dbReference>
<evidence type="ECO:0000313" key="1">
    <source>
        <dbReference type="EMBL" id="CAF2070463.1"/>
    </source>
</evidence>
<evidence type="ECO:0000313" key="2">
    <source>
        <dbReference type="EMBL" id="CAF4303727.1"/>
    </source>
</evidence>
<comment type="caution">
    <text evidence="2">The sequence shown here is derived from an EMBL/GenBank/DDBJ whole genome shotgun (WGS) entry which is preliminary data.</text>
</comment>
<dbReference type="Proteomes" id="UP000663842">
    <property type="component" value="Unassembled WGS sequence"/>
</dbReference>
<gene>
    <name evidence="2" type="ORF">UXM345_LOCUS33561</name>
    <name evidence="1" type="ORF">XDN619_LOCUS12431</name>
</gene>
<reference evidence="2" key="1">
    <citation type="submission" date="2021-02" db="EMBL/GenBank/DDBJ databases">
        <authorList>
            <person name="Nowell W R."/>
        </authorList>
    </citation>
    <scope>NUCLEOTIDE SEQUENCE</scope>
</reference>